<evidence type="ECO:0000256" key="4">
    <source>
        <dbReference type="ARBA" id="ARBA00023136"/>
    </source>
</evidence>
<feature type="transmembrane region" description="Helical" evidence="6">
    <location>
        <begin position="39"/>
        <end position="58"/>
    </location>
</feature>
<dbReference type="PROSITE" id="PS51225">
    <property type="entry name" value="MARVEL"/>
    <property type="match status" value="1"/>
</dbReference>
<name>A0A3B3QR81_9TELE</name>
<feature type="domain" description="MARVEL" evidence="7">
    <location>
        <begin position="4"/>
        <end position="131"/>
    </location>
</feature>
<dbReference type="InterPro" id="IPR008253">
    <property type="entry name" value="Marvel"/>
</dbReference>
<protein>
    <submittedName>
        <fullName evidence="8">CKLF like MARVEL transmembrane domain containing 6</fullName>
    </submittedName>
</protein>
<dbReference type="GO" id="GO:0016020">
    <property type="term" value="C:membrane"/>
    <property type="evidence" value="ECO:0007669"/>
    <property type="project" value="UniProtKB-SubCell"/>
</dbReference>
<dbReference type="GeneTree" id="ENSGT00940000157911"/>
<sequence length="151" mass="17130">MPFFLESRYFVMKVLETLLSLAAFILDECVPTCSSCLPLYFFEFASCVAVLFPLLLLLMPLMDIPRILNITSWPKLDFFITTGTFSLVFLATVLFFYDNEGTPAEQGAVAFGVLASLVFLADVSQQNRDRKILYNDLKTNNEKSIKDLMLK</sequence>
<evidence type="ECO:0000256" key="5">
    <source>
        <dbReference type="PROSITE-ProRule" id="PRU00581"/>
    </source>
</evidence>
<evidence type="ECO:0000313" key="9">
    <source>
        <dbReference type="Proteomes" id="UP000261540"/>
    </source>
</evidence>
<organism evidence="8 9">
    <name type="scientific">Paramormyrops kingsleyae</name>
    <dbReference type="NCBI Taxonomy" id="1676925"/>
    <lineage>
        <taxon>Eukaryota</taxon>
        <taxon>Metazoa</taxon>
        <taxon>Chordata</taxon>
        <taxon>Craniata</taxon>
        <taxon>Vertebrata</taxon>
        <taxon>Euteleostomi</taxon>
        <taxon>Actinopterygii</taxon>
        <taxon>Neopterygii</taxon>
        <taxon>Teleostei</taxon>
        <taxon>Osteoglossocephala</taxon>
        <taxon>Osteoglossomorpha</taxon>
        <taxon>Osteoglossiformes</taxon>
        <taxon>Mormyridae</taxon>
        <taxon>Paramormyrops</taxon>
    </lineage>
</organism>
<dbReference type="Proteomes" id="UP000261540">
    <property type="component" value="Unplaced"/>
</dbReference>
<feature type="transmembrane region" description="Helical" evidence="6">
    <location>
        <begin position="78"/>
        <end position="97"/>
    </location>
</feature>
<keyword evidence="9" id="KW-1185">Reference proteome</keyword>
<proteinExistence type="predicted"/>
<evidence type="ECO:0000256" key="2">
    <source>
        <dbReference type="ARBA" id="ARBA00022692"/>
    </source>
</evidence>
<evidence type="ECO:0000256" key="6">
    <source>
        <dbReference type="SAM" id="Phobius"/>
    </source>
</evidence>
<evidence type="ECO:0000256" key="1">
    <source>
        <dbReference type="ARBA" id="ARBA00004141"/>
    </source>
</evidence>
<reference evidence="8" key="1">
    <citation type="submission" date="2025-08" db="UniProtKB">
        <authorList>
            <consortium name="Ensembl"/>
        </authorList>
    </citation>
    <scope>IDENTIFICATION</scope>
</reference>
<comment type="subcellular location">
    <subcellularLocation>
        <location evidence="1">Membrane</location>
        <topology evidence="1">Multi-pass membrane protein</topology>
    </subcellularLocation>
</comment>
<evidence type="ECO:0000256" key="3">
    <source>
        <dbReference type="ARBA" id="ARBA00022989"/>
    </source>
</evidence>
<dbReference type="STRING" id="1676925.ENSPKIP00000008110"/>
<keyword evidence="2 5" id="KW-0812">Transmembrane</keyword>
<evidence type="ECO:0000259" key="7">
    <source>
        <dbReference type="PROSITE" id="PS51225"/>
    </source>
</evidence>
<dbReference type="AlphaFoldDB" id="A0A3B3QR81"/>
<evidence type="ECO:0000313" key="8">
    <source>
        <dbReference type="Ensembl" id="ENSPKIP00000008110.1"/>
    </source>
</evidence>
<keyword evidence="3 6" id="KW-1133">Transmembrane helix</keyword>
<dbReference type="Ensembl" id="ENSPKIT00000032183.1">
    <property type="protein sequence ID" value="ENSPKIP00000008110.1"/>
    <property type="gene ID" value="ENSPKIG00000023751.1"/>
</dbReference>
<keyword evidence="4 5" id="KW-0472">Membrane</keyword>
<accession>A0A3B3QR81</accession>
<feature type="transmembrane region" description="Helical" evidence="6">
    <location>
        <begin position="103"/>
        <end position="121"/>
    </location>
</feature>
<reference evidence="8" key="2">
    <citation type="submission" date="2025-09" db="UniProtKB">
        <authorList>
            <consortium name="Ensembl"/>
        </authorList>
    </citation>
    <scope>IDENTIFICATION</scope>
</reference>